<proteinExistence type="predicted"/>
<dbReference type="EMBL" id="BMAU01021046">
    <property type="protein sequence ID" value="GFX88125.1"/>
    <property type="molecule type" value="Genomic_DNA"/>
</dbReference>
<name>A0A8X6RD08_TRICX</name>
<comment type="caution">
    <text evidence="1">The sequence shown here is derived from an EMBL/GenBank/DDBJ whole genome shotgun (WGS) entry which is preliminary data.</text>
</comment>
<gene>
    <name evidence="1" type="ORF">TNCV_159401</name>
</gene>
<dbReference type="Gene3D" id="3.30.420.10">
    <property type="entry name" value="Ribonuclease H-like superfamily/Ribonuclease H"/>
    <property type="match status" value="1"/>
</dbReference>
<evidence type="ECO:0000313" key="1">
    <source>
        <dbReference type="EMBL" id="GFX88125.1"/>
    </source>
</evidence>
<sequence>MNCLTTCQTHPWPFRSPNIFLIEYVLDMMGRQLHLPENVEDLARQLEKIWQEIPQDTYRVLYHSMPRLVAACIQARGRSTPY</sequence>
<keyword evidence="2" id="KW-1185">Reference proteome</keyword>
<reference evidence="1" key="1">
    <citation type="submission" date="2020-08" db="EMBL/GenBank/DDBJ databases">
        <title>Multicomponent nature underlies the extraordinary mechanical properties of spider dragline silk.</title>
        <authorList>
            <person name="Kono N."/>
            <person name="Nakamura H."/>
            <person name="Mori M."/>
            <person name="Yoshida Y."/>
            <person name="Ohtoshi R."/>
            <person name="Malay A.D."/>
            <person name="Moran D.A.P."/>
            <person name="Tomita M."/>
            <person name="Numata K."/>
            <person name="Arakawa K."/>
        </authorList>
    </citation>
    <scope>NUCLEOTIDE SEQUENCE</scope>
</reference>
<evidence type="ECO:0000313" key="2">
    <source>
        <dbReference type="Proteomes" id="UP000887159"/>
    </source>
</evidence>
<protein>
    <submittedName>
        <fullName evidence="1">Transposable element Tc1 transposase</fullName>
    </submittedName>
</protein>
<dbReference type="AlphaFoldDB" id="A0A8X6RD08"/>
<dbReference type="GO" id="GO:0003676">
    <property type="term" value="F:nucleic acid binding"/>
    <property type="evidence" value="ECO:0007669"/>
    <property type="project" value="InterPro"/>
</dbReference>
<accession>A0A8X6RD08</accession>
<organism evidence="1 2">
    <name type="scientific">Trichonephila clavipes</name>
    <name type="common">Golden silk orbweaver</name>
    <name type="synonym">Nephila clavipes</name>
    <dbReference type="NCBI Taxonomy" id="2585209"/>
    <lineage>
        <taxon>Eukaryota</taxon>
        <taxon>Metazoa</taxon>
        <taxon>Ecdysozoa</taxon>
        <taxon>Arthropoda</taxon>
        <taxon>Chelicerata</taxon>
        <taxon>Arachnida</taxon>
        <taxon>Araneae</taxon>
        <taxon>Araneomorphae</taxon>
        <taxon>Entelegynae</taxon>
        <taxon>Araneoidea</taxon>
        <taxon>Nephilidae</taxon>
        <taxon>Trichonephila</taxon>
    </lineage>
</organism>
<dbReference type="InterPro" id="IPR036397">
    <property type="entry name" value="RNaseH_sf"/>
</dbReference>
<dbReference type="Proteomes" id="UP000887159">
    <property type="component" value="Unassembled WGS sequence"/>
</dbReference>